<dbReference type="Proteomes" id="UP000659654">
    <property type="component" value="Unassembled WGS sequence"/>
</dbReference>
<keyword evidence="1" id="KW-0812">Transmembrane</keyword>
<feature type="transmembrane region" description="Helical" evidence="1">
    <location>
        <begin position="45"/>
        <end position="65"/>
    </location>
</feature>
<dbReference type="EMBL" id="CAJFCV020000004">
    <property type="protein sequence ID" value="CAG9113134.1"/>
    <property type="molecule type" value="Genomic_DNA"/>
</dbReference>
<dbReference type="AlphaFoldDB" id="A0A811L7T9"/>
<dbReference type="Proteomes" id="UP000582659">
    <property type="component" value="Unassembled WGS sequence"/>
</dbReference>
<keyword evidence="1" id="KW-0472">Membrane</keyword>
<protein>
    <submittedName>
        <fullName evidence="2">(pine wood nematode) hypothetical protein</fullName>
    </submittedName>
</protein>
<evidence type="ECO:0000313" key="3">
    <source>
        <dbReference type="Proteomes" id="UP000659654"/>
    </source>
</evidence>
<dbReference type="EMBL" id="CAJFDI010000004">
    <property type="protein sequence ID" value="CAD5224373.1"/>
    <property type="molecule type" value="Genomic_DNA"/>
</dbReference>
<organism evidence="2 3">
    <name type="scientific">Bursaphelenchus xylophilus</name>
    <name type="common">Pinewood nematode worm</name>
    <name type="synonym">Aphelenchoides xylophilus</name>
    <dbReference type="NCBI Taxonomy" id="6326"/>
    <lineage>
        <taxon>Eukaryota</taxon>
        <taxon>Metazoa</taxon>
        <taxon>Ecdysozoa</taxon>
        <taxon>Nematoda</taxon>
        <taxon>Chromadorea</taxon>
        <taxon>Rhabditida</taxon>
        <taxon>Tylenchina</taxon>
        <taxon>Tylenchomorpha</taxon>
        <taxon>Aphelenchoidea</taxon>
        <taxon>Aphelenchoididae</taxon>
        <taxon>Bursaphelenchus</taxon>
    </lineage>
</organism>
<gene>
    <name evidence="2" type="ORF">BXYJ_LOCUS8011</name>
</gene>
<proteinExistence type="predicted"/>
<name>A0A811L7T9_BURXY</name>
<sequence>MIWDVYYAWLRKLLHNPFGRPTWACSIKGDRYPTQFKSNGLATNLLVFVIGAISLLTETVLLINAKVDRKLLHKPFVV</sequence>
<keyword evidence="1" id="KW-1133">Transmembrane helix</keyword>
<evidence type="ECO:0000313" key="2">
    <source>
        <dbReference type="EMBL" id="CAD5224373.1"/>
    </source>
</evidence>
<accession>A0A811L7T9</accession>
<reference evidence="2" key="1">
    <citation type="submission" date="2020-09" db="EMBL/GenBank/DDBJ databases">
        <authorList>
            <person name="Kikuchi T."/>
        </authorList>
    </citation>
    <scope>NUCLEOTIDE SEQUENCE</scope>
    <source>
        <strain evidence="2">Ka4C1</strain>
    </source>
</reference>
<keyword evidence="3" id="KW-1185">Reference proteome</keyword>
<evidence type="ECO:0000256" key="1">
    <source>
        <dbReference type="SAM" id="Phobius"/>
    </source>
</evidence>
<comment type="caution">
    <text evidence="2">The sequence shown here is derived from an EMBL/GenBank/DDBJ whole genome shotgun (WGS) entry which is preliminary data.</text>
</comment>